<reference evidence="5 6" key="1">
    <citation type="submission" date="2020-11" db="EMBL/GenBank/DDBJ databases">
        <authorList>
            <person name="Wallbank WR R."/>
            <person name="Pardo Diaz C."/>
            <person name="Kozak K."/>
            <person name="Martin S."/>
            <person name="Jiggins C."/>
            <person name="Moest M."/>
            <person name="Warren A I."/>
            <person name="Generalovic N T."/>
            <person name="Byers J.R.P. K."/>
            <person name="Montejo-Kovacevich G."/>
            <person name="Yen C E."/>
        </authorList>
    </citation>
    <scope>NUCLEOTIDE SEQUENCE [LARGE SCALE GENOMIC DNA]</scope>
</reference>
<dbReference type="SUPFAM" id="SSF49764">
    <property type="entry name" value="HSP20-like chaperones"/>
    <property type="match status" value="1"/>
</dbReference>
<gene>
    <name evidence="5" type="ORF">HERILL_LOCUS5755</name>
</gene>
<dbReference type="InterPro" id="IPR008978">
    <property type="entry name" value="HSP20-like_chaperone"/>
</dbReference>
<evidence type="ECO:0000259" key="4">
    <source>
        <dbReference type="PROSITE" id="PS01031"/>
    </source>
</evidence>
<dbReference type="GO" id="GO:0009408">
    <property type="term" value="P:response to heat"/>
    <property type="evidence" value="ECO:0007669"/>
    <property type="project" value="TreeGrafter"/>
</dbReference>
<dbReference type="GO" id="GO:0042026">
    <property type="term" value="P:protein refolding"/>
    <property type="evidence" value="ECO:0007669"/>
    <property type="project" value="TreeGrafter"/>
</dbReference>
<evidence type="ECO:0000256" key="2">
    <source>
        <dbReference type="PROSITE-ProRule" id="PRU00285"/>
    </source>
</evidence>
<dbReference type="Gene3D" id="2.60.40.790">
    <property type="match status" value="1"/>
</dbReference>
<protein>
    <recommendedName>
        <fullName evidence="4">SHSP domain-containing protein</fullName>
    </recommendedName>
</protein>
<keyword evidence="6" id="KW-1185">Reference proteome</keyword>
<dbReference type="PRINTS" id="PR00299">
    <property type="entry name" value="ACRYSTALLIN"/>
</dbReference>
<dbReference type="GO" id="GO:0005737">
    <property type="term" value="C:cytoplasm"/>
    <property type="evidence" value="ECO:0007669"/>
    <property type="project" value="TreeGrafter"/>
</dbReference>
<evidence type="ECO:0000256" key="1">
    <source>
        <dbReference type="ARBA" id="ARBA00023016"/>
    </source>
</evidence>
<organism evidence="5 6">
    <name type="scientific">Hermetia illucens</name>
    <name type="common">Black soldier fly</name>
    <dbReference type="NCBI Taxonomy" id="343691"/>
    <lineage>
        <taxon>Eukaryota</taxon>
        <taxon>Metazoa</taxon>
        <taxon>Ecdysozoa</taxon>
        <taxon>Arthropoda</taxon>
        <taxon>Hexapoda</taxon>
        <taxon>Insecta</taxon>
        <taxon>Pterygota</taxon>
        <taxon>Neoptera</taxon>
        <taxon>Endopterygota</taxon>
        <taxon>Diptera</taxon>
        <taxon>Brachycera</taxon>
        <taxon>Stratiomyomorpha</taxon>
        <taxon>Stratiomyidae</taxon>
        <taxon>Hermetiinae</taxon>
        <taxon>Hermetia</taxon>
    </lineage>
</organism>
<dbReference type="AlphaFoldDB" id="A0A7R8ULA9"/>
<evidence type="ECO:0000256" key="3">
    <source>
        <dbReference type="RuleBase" id="RU003616"/>
    </source>
</evidence>
<dbReference type="InterPro" id="IPR001436">
    <property type="entry name" value="Alpha-crystallin/sHSP_animal"/>
</dbReference>
<evidence type="ECO:0000313" key="5">
    <source>
        <dbReference type="EMBL" id="CAD7082744.1"/>
    </source>
</evidence>
<dbReference type="OrthoDB" id="1431247at2759"/>
<evidence type="ECO:0000313" key="6">
    <source>
        <dbReference type="Proteomes" id="UP000594454"/>
    </source>
</evidence>
<comment type="similarity">
    <text evidence="2 3">Belongs to the small heat shock protein (HSP20) family.</text>
</comment>
<dbReference type="GO" id="GO:0051082">
    <property type="term" value="F:unfolded protein binding"/>
    <property type="evidence" value="ECO:0007669"/>
    <property type="project" value="TreeGrafter"/>
</dbReference>
<name>A0A7R8ULA9_HERIL</name>
<dbReference type="GO" id="GO:0005634">
    <property type="term" value="C:nucleus"/>
    <property type="evidence" value="ECO:0007669"/>
    <property type="project" value="TreeGrafter"/>
</dbReference>
<dbReference type="Pfam" id="PF00011">
    <property type="entry name" value="HSP20"/>
    <property type="match status" value="1"/>
</dbReference>
<dbReference type="CDD" id="cd06526">
    <property type="entry name" value="metazoan_ACD"/>
    <property type="match status" value="1"/>
</dbReference>
<dbReference type="InParanoid" id="A0A7R8ULA9"/>
<keyword evidence="1" id="KW-0346">Stress response</keyword>
<dbReference type="PROSITE" id="PS01031">
    <property type="entry name" value="SHSP"/>
    <property type="match status" value="1"/>
</dbReference>
<accession>A0A7R8ULA9</accession>
<dbReference type="EMBL" id="LR899010">
    <property type="protein sequence ID" value="CAD7082744.1"/>
    <property type="molecule type" value="Genomic_DNA"/>
</dbReference>
<feature type="domain" description="SHSP" evidence="4">
    <location>
        <begin position="1"/>
        <end position="88"/>
    </location>
</feature>
<dbReference type="PANTHER" id="PTHR45640">
    <property type="entry name" value="HEAT SHOCK PROTEIN HSP-12.2-RELATED"/>
    <property type="match status" value="1"/>
</dbReference>
<sequence>MSMNVKSYKPEEIKVKTVDNMVQVEGQHKERNDKHGSVSRQFFRRYTLPRGYDPEQVVSTLSPDGILTVKAPAPANIPEIMEREVPIHQMAITHSQSK</sequence>
<proteinExistence type="inferred from homology"/>
<dbReference type="PANTHER" id="PTHR45640:SF13">
    <property type="entry name" value="HEAT SHOCK PROTEIN 22-RELATED"/>
    <property type="match status" value="1"/>
</dbReference>
<dbReference type="Proteomes" id="UP000594454">
    <property type="component" value="Chromosome 2"/>
</dbReference>
<dbReference type="InterPro" id="IPR002068">
    <property type="entry name" value="A-crystallin/Hsp20_dom"/>
</dbReference>